<dbReference type="Proteomes" id="UP000177583">
    <property type="component" value="Unassembled WGS sequence"/>
</dbReference>
<comment type="pathway">
    <text evidence="4">Amino-acid biosynthesis; L-methionine biosynthesis via de novo pathway; O-acetyl-L-homoserine from L-homoserine: step 1/1.</text>
</comment>
<dbReference type="AlphaFoldDB" id="A0A1F6GMU4"/>
<dbReference type="HAMAP" id="MF_00295">
    <property type="entry name" value="MetA_acyltransf"/>
    <property type="match status" value="1"/>
</dbReference>
<evidence type="ECO:0000256" key="2">
    <source>
        <dbReference type="ARBA" id="ARBA00022679"/>
    </source>
</evidence>
<dbReference type="PANTHER" id="PTHR20919">
    <property type="entry name" value="HOMOSERINE O-SUCCINYLTRANSFERASE"/>
    <property type="match status" value="1"/>
</dbReference>
<keyword evidence="1 4" id="KW-0028">Amino-acid biosynthesis</keyword>
<name>A0A1F6GMU4_9PROT</name>
<dbReference type="GO" id="GO:0004414">
    <property type="term" value="F:homoserine O-acetyltransferase activity"/>
    <property type="evidence" value="ECO:0007669"/>
    <property type="project" value="UniProtKB-EC"/>
</dbReference>
<evidence type="ECO:0000256" key="1">
    <source>
        <dbReference type="ARBA" id="ARBA00022605"/>
    </source>
</evidence>
<protein>
    <recommendedName>
        <fullName evidence="4">Homoserine O-acetyltransferase</fullName>
        <shortName evidence="4">HAT</shortName>
        <ecNumber evidence="4">2.3.1.31</ecNumber>
    </recommendedName>
    <alternativeName>
        <fullName evidence="4">Homoserine transacetylase</fullName>
        <shortName evidence="4">HTA</shortName>
    </alternativeName>
</protein>
<evidence type="ECO:0000256" key="4">
    <source>
        <dbReference type="HAMAP-Rule" id="MF_00295"/>
    </source>
</evidence>
<dbReference type="PIRSF" id="PIRSF000450">
    <property type="entry name" value="H_ser_succinyltr"/>
    <property type="match status" value="1"/>
</dbReference>
<comment type="catalytic activity">
    <reaction evidence="4">
        <text>L-homoserine + acetyl-CoA = O-acetyl-L-homoserine + CoA</text>
        <dbReference type="Rhea" id="RHEA:13701"/>
        <dbReference type="ChEBI" id="CHEBI:57287"/>
        <dbReference type="ChEBI" id="CHEBI:57288"/>
        <dbReference type="ChEBI" id="CHEBI:57476"/>
        <dbReference type="ChEBI" id="CHEBI:57716"/>
        <dbReference type="EC" id="2.3.1.31"/>
    </reaction>
</comment>
<feature type="binding site" evidence="4">
    <location>
        <position position="163"/>
    </location>
    <ligand>
        <name>substrate</name>
    </ligand>
</feature>
<dbReference type="InterPro" id="IPR029062">
    <property type="entry name" value="Class_I_gatase-like"/>
</dbReference>
<dbReference type="PANTHER" id="PTHR20919:SF0">
    <property type="entry name" value="HOMOSERINE O-SUCCINYLTRANSFERASE"/>
    <property type="match status" value="1"/>
</dbReference>
<comment type="similarity">
    <text evidence="4">Belongs to the MetA family.</text>
</comment>
<dbReference type="EMBL" id="MFNF01000057">
    <property type="protein sequence ID" value="OGG99422.1"/>
    <property type="molecule type" value="Genomic_DNA"/>
</dbReference>
<sequence length="297" mass="33947">MTVILPKDYHAQEALESNNITCIHPQSAERQDIRPLRIGILNIMPNVKSYEFNLLYPLGKSILQIDPVWIKLDSHAYKSSSSEHLAQLYISFEEAIAHRHLDGLILTGAPVEELEFEAINYWPEIKVILDYARTKIASTIGICWGAMALAKMVGINKVLVPKKIFGVYKTRNLDTGHNITGDLDDYFHCPQSRHAGYPDAVLEAARDQGLINLLGYSPEAGYTIFETTDQRYLMHLGHPEYNSGRLVEEFHRDQNAGRPDVDPPVNFDVANPVNSWRSHRNEFFSQWIKYVYLKTDY</sequence>
<feature type="site" description="Important for acyl-CoA specificity" evidence="4">
    <location>
        <position position="112"/>
    </location>
</feature>
<feature type="active site" description="Proton acceptor" evidence="4">
    <location>
        <position position="238"/>
    </location>
</feature>
<reference evidence="6 7" key="1">
    <citation type="journal article" date="2016" name="Nat. Commun.">
        <title>Thousands of microbial genomes shed light on interconnected biogeochemical processes in an aquifer system.</title>
        <authorList>
            <person name="Anantharaman K."/>
            <person name="Brown C.T."/>
            <person name="Hug L.A."/>
            <person name="Sharon I."/>
            <person name="Castelle C.J."/>
            <person name="Probst A.J."/>
            <person name="Thomas B.C."/>
            <person name="Singh A."/>
            <person name="Wilkins M.J."/>
            <person name="Karaoz U."/>
            <person name="Brodie E.L."/>
            <person name="Williams K.H."/>
            <person name="Hubbard S.S."/>
            <person name="Banfield J.F."/>
        </authorList>
    </citation>
    <scope>NUCLEOTIDE SEQUENCE [LARGE SCALE GENOMIC DNA]</scope>
</reference>
<keyword evidence="3 4" id="KW-0012">Acyltransferase</keyword>
<keyword evidence="4" id="KW-0486">Methionine biosynthesis</keyword>
<proteinExistence type="inferred from homology"/>
<comment type="caution">
    <text evidence="6">The sequence shown here is derived from an EMBL/GenBank/DDBJ whole genome shotgun (WGS) entry which is preliminary data.</text>
</comment>
<dbReference type="Gene3D" id="3.40.50.880">
    <property type="match status" value="1"/>
</dbReference>
<comment type="subcellular location">
    <subcellularLocation>
        <location evidence="4">Cytoplasm</location>
    </subcellularLocation>
</comment>
<feature type="site" description="Important for substrate specificity" evidence="4">
    <location>
        <position position="192"/>
    </location>
</feature>
<keyword evidence="2 4" id="KW-0808">Transferase</keyword>
<dbReference type="GO" id="GO:0005737">
    <property type="term" value="C:cytoplasm"/>
    <property type="evidence" value="ECO:0007669"/>
    <property type="project" value="UniProtKB-SubCell"/>
</dbReference>
<dbReference type="Pfam" id="PF04204">
    <property type="entry name" value="HTS"/>
    <property type="match status" value="1"/>
</dbReference>
<evidence type="ECO:0000313" key="6">
    <source>
        <dbReference type="EMBL" id="OGG99422.1"/>
    </source>
</evidence>
<dbReference type="EC" id="2.3.1.31" evidence="4"/>
<comment type="function">
    <text evidence="4">Transfers an acetyl group from acetyl-CoA to L-homoserine, forming acetyl-L-homoserine.</text>
</comment>
<evidence type="ECO:0000256" key="5">
    <source>
        <dbReference type="PIRSR" id="PIRSR000450-1"/>
    </source>
</evidence>
<dbReference type="SUPFAM" id="SSF52317">
    <property type="entry name" value="Class I glutamine amidotransferase-like"/>
    <property type="match status" value="1"/>
</dbReference>
<dbReference type="UniPathway" id="UPA00051">
    <property type="reaction ID" value="UER00074"/>
</dbReference>
<evidence type="ECO:0000313" key="7">
    <source>
        <dbReference type="Proteomes" id="UP000177583"/>
    </source>
</evidence>
<organism evidence="6 7">
    <name type="scientific">Candidatus Lambdaproteobacteria bacterium RIFOXYD2_FULL_56_26</name>
    <dbReference type="NCBI Taxonomy" id="1817773"/>
    <lineage>
        <taxon>Bacteria</taxon>
        <taxon>Pseudomonadati</taxon>
        <taxon>Pseudomonadota</taxon>
        <taxon>Candidatus Lambdaproteobacteria</taxon>
    </lineage>
</organism>
<dbReference type="GO" id="GO:0009086">
    <property type="term" value="P:methionine biosynthetic process"/>
    <property type="evidence" value="ECO:0007669"/>
    <property type="project" value="UniProtKB-UniRule"/>
</dbReference>
<comment type="caution">
    <text evidence="4">Lacks conserved residue(s) required for the propagation of feature annotation.</text>
</comment>
<dbReference type="InterPro" id="IPR033752">
    <property type="entry name" value="MetA_family"/>
</dbReference>
<accession>A0A1F6GMU4</accession>
<dbReference type="GO" id="GO:0008899">
    <property type="term" value="F:homoserine O-succinyltransferase activity"/>
    <property type="evidence" value="ECO:0007669"/>
    <property type="project" value="UniProtKB-UniRule"/>
</dbReference>
<keyword evidence="4" id="KW-0963">Cytoplasm</keyword>
<feature type="active site" evidence="4">
    <location>
        <position position="240"/>
    </location>
</feature>
<evidence type="ECO:0000256" key="3">
    <source>
        <dbReference type="ARBA" id="ARBA00023315"/>
    </source>
</evidence>
<feature type="binding site" evidence="4">
    <location>
        <position position="252"/>
    </location>
    <ligand>
        <name>substrate</name>
    </ligand>
</feature>
<gene>
    <name evidence="4" type="primary">metAA</name>
    <name evidence="6" type="ORF">A2557_12550</name>
</gene>
<feature type="active site" description="Acyl-thioester intermediate" evidence="4 5">
    <location>
        <position position="143"/>
    </location>
</feature>
<feature type="binding site" evidence="4">
    <location>
        <position position="192"/>
    </location>
    <ligand>
        <name>substrate</name>
    </ligand>
</feature>